<comment type="caution">
    <text evidence="1">Lacks conserved residue(s) required for the propagation of feature annotation.</text>
</comment>
<organism evidence="5 6">
    <name type="scientific">Orchesella cincta</name>
    <name type="common">Springtail</name>
    <name type="synonym">Podura cincta</name>
    <dbReference type="NCBI Taxonomy" id="48709"/>
    <lineage>
        <taxon>Eukaryota</taxon>
        <taxon>Metazoa</taxon>
        <taxon>Ecdysozoa</taxon>
        <taxon>Arthropoda</taxon>
        <taxon>Hexapoda</taxon>
        <taxon>Collembola</taxon>
        <taxon>Entomobryomorpha</taxon>
        <taxon>Entomobryoidea</taxon>
        <taxon>Orchesellidae</taxon>
        <taxon>Orchesellinae</taxon>
        <taxon>Orchesella</taxon>
    </lineage>
</organism>
<feature type="binding site" evidence="1">
    <location>
        <position position="208"/>
    </location>
    <ligand>
        <name>Zn(2+)</name>
        <dbReference type="ChEBI" id="CHEBI:29105"/>
        <note>catalytic</note>
    </ligand>
</feature>
<keyword evidence="1 2" id="KW-0482">Metalloprotease</keyword>
<dbReference type="PROSITE" id="PS51864">
    <property type="entry name" value="ASTACIN"/>
    <property type="match status" value="1"/>
</dbReference>
<dbReference type="EMBL" id="LJIJ01002297">
    <property type="protein sequence ID" value="ODM89913.1"/>
    <property type="molecule type" value="Genomic_DNA"/>
</dbReference>
<dbReference type="SUPFAM" id="SSF55486">
    <property type="entry name" value="Metalloproteases ('zincins'), catalytic domain"/>
    <property type="match status" value="1"/>
</dbReference>
<reference evidence="5 6" key="1">
    <citation type="journal article" date="2016" name="Genome Biol. Evol.">
        <title>Gene Family Evolution Reflects Adaptation to Soil Environmental Stressors in the Genome of the Collembolan Orchesella cincta.</title>
        <authorList>
            <person name="Faddeeva-Vakhrusheva A."/>
            <person name="Derks M.F."/>
            <person name="Anvar S.Y."/>
            <person name="Agamennone V."/>
            <person name="Suring W."/>
            <person name="Smit S."/>
            <person name="van Straalen N.M."/>
            <person name="Roelofs D."/>
        </authorList>
    </citation>
    <scope>NUCLEOTIDE SEQUENCE [LARGE SCALE GENOMIC DNA]</scope>
    <source>
        <tissue evidence="5">Mixed pool</tissue>
    </source>
</reference>
<dbReference type="InterPro" id="IPR006026">
    <property type="entry name" value="Peptidase_Metallo"/>
</dbReference>
<feature type="domain" description="Peptidase M12A" evidence="4">
    <location>
        <begin position="114"/>
        <end position="319"/>
    </location>
</feature>
<evidence type="ECO:0000256" key="1">
    <source>
        <dbReference type="PROSITE-ProRule" id="PRU01211"/>
    </source>
</evidence>
<dbReference type="InterPro" id="IPR034035">
    <property type="entry name" value="Astacin-like_dom"/>
</dbReference>
<keyword evidence="1 2" id="KW-0479">Metal-binding</keyword>
<dbReference type="PRINTS" id="PR00480">
    <property type="entry name" value="ASTACIN"/>
</dbReference>
<dbReference type="STRING" id="48709.A0A1D2MAB1"/>
<dbReference type="Proteomes" id="UP000094527">
    <property type="component" value="Unassembled WGS sequence"/>
</dbReference>
<name>A0A1D2MAB1_ORCCI</name>
<feature type="region of interest" description="Disordered" evidence="3">
    <location>
        <begin position="321"/>
        <end position="361"/>
    </location>
</feature>
<protein>
    <recommendedName>
        <fullName evidence="2">Metalloendopeptidase</fullName>
        <ecNumber evidence="2">3.4.24.-</ecNumber>
    </recommendedName>
</protein>
<proteinExistence type="predicted"/>
<evidence type="ECO:0000259" key="4">
    <source>
        <dbReference type="PROSITE" id="PS51864"/>
    </source>
</evidence>
<keyword evidence="1 2" id="KW-0645">Protease</keyword>
<comment type="caution">
    <text evidence="5">The sequence shown here is derived from an EMBL/GenBank/DDBJ whole genome shotgun (WGS) entry which is preliminary data.</text>
</comment>
<evidence type="ECO:0000256" key="2">
    <source>
        <dbReference type="RuleBase" id="RU361183"/>
    </source>
</evidence>
<gene>
    <name evidence="5" type="ORF">Ocin01_16768</name>
</gene>
<keyword evidence="6" id="KW-1185">Reference proteome</keyword>
<dbReference type="OrthoDB" id="291007at2759"/>
<feature type="compositionally biased region" description="Polar residues" evidence="3">
    <location>
        <begin position="336"/>
        <end position="353"/>
    </location>
</feature>
<keyword evidence="1 2" id="KW-0862">Zinc</keyword>
<sequence length="361" mass="40765">RFRFTYVREFKIAKLKLLQFQPRYLSFQVPIAHFCYSFPEQSIKMKISSLLSLAAFLCLLWAVDRILGVPVASDSKNSTQDTPQSDAFPFRDYNDSSSYLVVDDMVISRDPTRAGMVNAAWPNGIVPFTYAMAVAGNPQQKTMIQQAMAELEAISCIKFRPATRDDTYNIEFKNDPMSQGCSSYVGWQNRKNQPVQLSTMCSKGNAIHEILHALGFFHEQTRDDRDLYVVVNFQNISPGFENNFKKDGELYPDAETSYFDVPYNDSIMHYGKTYFSKNGANTIDVLNNPDAAGNGDNIGQRDFISEGDMVMLRTKYDCPEVPETEPTEAAEGEGENISSTKPTTKNPMCQYQPSLPMCKTK</sequence>
<dbReference type="GO" id="GO:0004222">
    <property type="term" value="F:metalloendopeptidase activity"/>
    <property type="evidence" value="ECO:0007669"/>
    <property type="project" value="UniProtKB-UniRule"/>
</dbReference>
<feature type="active site" evidence="1">
    <location>
        <position position="209"/>
    </location>
</feature>
<evidence type="ECO:0000313" key="5">
    <source>
        <dbReference type="EMBL" id="ODM89913.1"/>
    </source>
</evidence>
<dbReference type="InterPro" id="IPR001506">
    <property type="entry name" value="Peptidase_M12A"/>
</dbReference>
<comment type="cofactor">
    <cofactor evidence="1 2">
        <name>Zn(2+)</name>
        <dbReference type="ChEBI" id="CHEBI:29105"/>
    </cofactor>
    <text evidence="1 2">Binds 1 zinc ion per subunit.</text>
</comment>
<accession>A0A1D2MAB1</accession>
<evidence type="ECO:0000256" key="3">
    <source>
        <dbReference type="SAM" id="MobiDB-lite"/>
    </source>
</evidence>
<dbReference type="AlphaFoldDB" id="A0A1D2MAB1"/>
<dbReference type="PANTHER" id="PTHR10127">
    <property type="entry name" value="DISCOIDIN, CUB, EGF, LAMININ , AND ZINC METALLOPROTEASE DOMAIN CONTAINING"/>
    <property type="match status" value="1"/>
</dbReference>
<dbReference type="Gene3D" id="3.40.390.10">
    <property type="entry name" value="Collagenase (Catalytic Domain)"/>
    <property type="match status" value="1"/>
</dbReference>
<dbReference type="CDD" id="cd04280">
    <property type="entry name" value="ZnMc_astacin_like"/>
    <property type="match status" value="1"/>
</dbReference>
<dbReference type="GO" id="GO:0006508">
    <property type="term" value="P:proteolysis"/>
    <property type="evidence" value="ECO:0007669"/>
    <property type="project" value="UniProtKB-KW"/>
</dbReference>
<dbReference type="GO" id="GO:0008270">
    <property type="term" value="F:zinc ion binding"/>
    <property type="evidence" value="ECO:0007669"/>
    <property type="project" value="UniProtKB-UniRule"/>
</dbReference>
<feature type="non-terminal residue" evidence="5">
    <location>
        <position position="1"/>
    </location>
</feature>
<dbReference type="EC" id="3.4.24.-" evidence="2"/>
<evidence type="ECO:0000313" key="6">
    <source>
        <dbReference type="Proteomes" id="UP000094527"/>
    </source>
</evidence>
<dbReference type="InterPro" id="IPR024079">
    <property type="entry name" value="MetalloPept_cat_dom_sf"/>
</dbReference>
<keyword evidence="1 2" id="KW-0378">Hydrolase</keyword>
<dbReference type="OMA" id="GWQNRKN"/>
<feature type="compositionally biased region" description="Acidic residues" evidence="3">
    <location>
        <begin position="321"/>
        <end position="334"/>
    </location>
</feature>
<feature type="binding site" evidence="1">
    <location>
        <position position="218"/>
    </location>
    <ligand>
        <name>Zn(2+)</name>
        <dbReference type="ChEBI" id="CHEBI:29105"/>
        <note>catalytic</note>
    </ligand>
</feature>
<dbReference type="Pfam" id="PF01400">
    <property type="entry name" value="Astacin"/>
    <property type="match status" value="1"/>
</dbReference>
<dbReference type="PANTHER" id="PTHR10127:SF850">
    <property type="entry name" value="METALLOENDOPEPTIDASE"/>
    <property type="match status" value="1"/>
</dbReference>
<dbReference type="SMART" id="SM00235">
    <property type="entry name" value="ZnMc"/>
    <property type="match status" value="1"/>
</dbReference>
<feature type="binding site" evidence="1">
    <location>
        <position position="212"/>
    </location>
    <ligand>
        <name>Zn(2+)</name>
        <dbReference type="ChEBI" id="CHEBI:29105"/>
        <note>catalytic</note>
    </ligand>
</feature>